<proteinExistence type="predicted"/>
<evidence type="ECO:0000313" key="3">
    <source>
        <dbReference type="Proteomes" id="UP000053039"/>
    </source>
</evidence>
<comment type="caution">
    <text evidence="2">The sequence shown here is derived from an EMBL/GenBank/DDBJ whole genome shotgun (WGS) entry which is preliminary data.</text>
</comment>
<evidence type="ECO:0000256" key="1">
    <source>
        <dbReference type="SAM" id="SignalP"/>
    </source>
</evidence>
<accession>A0A101N708</accession>
<organism evidence="2 3">
    <name type="scientific">Streptomyces pseudovenezuelae</name>
    <dbReference type="NCBI Taxonomy" id="67350"/>
    <lineage>
        <taxon>Bacteria</taxon>
        <taxon>Bacillati</taxon>
        <taxon>Actinomycetota</taxon>
        <taxon>Actinomycetes</taxon>
        <taxon>Kitasatosporales</taxon>
        <taxon>Streptomycetaceae</taxon>
        <taxon>Streptomyces</taxon>
        <taxon>Streptomyces aurantiacus group</taxon>
    </lineage>
</organism>
<feature type="signal peptide" evidence="1">
    <location>
        <begin position="1"/>
        <end position="29"/>
    </location>
</feature>
<dbReference type="RefSeq" id="WP_031049067.1">
    <property type="nucleotide sequence ID" value="NZ_KQ948146.1"/>
</dbReference>
<dbReference type="Proteomes" id="UP000053039">
    <property type="component" value="Unassembled WGS sequence"/>
</dbReference>
<dbReference type="AlphaFoldDB" id="A0A101N708"/>
<sequence>MRTKRSLLGAIGTMTLVLGSVCASGSAQAASSATSAVSPTISPAAPSQLVPAGDHVTCDTGNFCAGVWDPTADQWRVFFLYDCDRYYLSNWHGTGEVMNSQTDNAQATLHGQNGDVLQTFPVDTTDAPDVDWEPVWSIRNC</sequence>
<name>A0A101N708_9ACTN</name>
<gene>
    <name evidence="2" type="ORF">AQI94_15855</name>
</gene>
<keyword evidence="1" id="KW-0732">Signal</keyword>
<feature type="chain" id="PRO_5007101158" description="Secreted protein" evidence="1">
    <location>
        <begin position="30"/>
        <end position="141"/>
    </location>
</feature>
<dbReference type="EMBL" id="LMWM01000014">
    <property type="protein sequence ID" value="KUM87759.1"/>
    <property type="molecule type" value="Genomic_DNA"/>
</dbReference>
<reference evidence="2 3" key="1">
    <citation type="submission" date="2015-10" db="EMBL/GenBank/DDBJ databases">
        <title>Draft genome sequence of Streptomyces pseudovenezuelae DSM 40212, type strain for the species Streptomyces pseudovenezuelae.</title>
        <authorList>
            <person name="Ruckert C."/>
            <person name="Winkler A."/>
            <person name="Kalinowski J."/>
            <person name="Kampfer P."/>
            <person name="Glaeser S."/>
        </authorList>
    </citation>
    <scope>NUCLEOTIDE SEQUENCE [LARGE SCALE GENOMIC DNA]</scope>
    <source>
        <strain evidence="2 3">DSM 40212</strain>
    </source>
</reference>
<evidence type="ECO:0008006" key="4">
    <source>
        <dbReference type="Google" id="ProtNLM"/>
    </source>
</evidence>
<protein>
    <recommendedName>
        <fullName evidence="4">Secreted protein</fullName>
    </recommendedName>
</protein>
<evidence type="ECO:0000313" key="2">
    <source>
        <dbReference type="EMBL" id="KUM87759.1"/>
    </source>
</evidence>
<dbReference type="OrthoDB" id="3541237at2"/>